<dbReference type="STRING" id="51642.NSMM_400242"/>
<dbReference type="InterPro" id="IPR036102">
    <property type="entry name" value="OsmC/Ohrsf"/>
</dbReference>
<evidence type="ECO:0000313" key="2">
    <source>
        <dbReference type="Proteomes" id="UP000198729"/>
    </source>
</evidence>
<sequence>MTKNCINGIDVDRLQVTRDLIQTDGDGLIARPQYQAAVIWNNGYHTTSCVTDGQKIIGDEPEQYGGGGAGLTPQDMLLSAIGHCLTATYIGGLSAAGITVKHLQLSVSGRVNFRSAFGLETGNPGFENIGITVDIRTDSSPEDVKEILTKLLKTAPIPDTIIRPVPLDIEIICKENERNSEFSHSQEGEQR</sequence>
<dbReference type="InterPro" id="IPR015946">
    <property type="entry name" value="KH_dom-like_a/b"/>
</dbReference>
<dbReference type="Gene3D" id="3.30.300.20">
    <property type="match status" value="1"/>
</dbReference>
<dbReference type="AlphaFoldDB" id="A0A1G5SEY7"/>
<protein>
    <submittedName>
        <fullName evidence="1">OsmC family protein</fullName>
    </submittedName>
</protein>
<dbReference type="RefSeq" id="WP_245654730.1">
    <property type="nucleotide sequence ID" value="NZ_FMWO01000048.1"/>
</dbReference>
<dbReference type="PANTHER" id="PTHR35368">
    <property type="entry name" value="HYDROPEROXIDE REDUCTASE"/>
    <property type="match status" value="1"/>
</dbReference>
<organism evidence="1 2">
    <name type="scientific">Nitrosomonas mobilis</name>
    <dbReference type="NCBI Taxonomy" id="51642"/>
    <lineage>
        <taxon>Bacteria</taxon>
        <taxon>Pseudomonadati</taxon>
        <taxon>Pseudomonadota</taxon>
        <taxon>Betaproteobacteria</taxon>
        <taxon>Nitrosomonadales</taxon>
        <taxon>Nitrosomonadaceae</taxon>
        <taxon>Nitrosomonas</taxon>
    </lineage>
</organism>
<dbReference type="Pfam" id="PF02566">
    <property type="entry name" value="OsmC"/>
    <property type="match status" value="1"/>
</dbReference>
<evidence type="ECO:0000313" key="1">
    <source>
        <dbReference type="EMBL" id="SCZ85764.1"/>
    </source>
</evidence>
<dbReference type="SUPFAM" id="SSF82784">
    <property type="entry name" value="OsmC-like"/>
    <property type="match status" value="1"/>
</dbReference>
<gene>
    <name evidence="1" type="ORF">NSMM_400242</name>
</gene>
<dbReference type="InterPro" id="IPR003718">
    <property type="entry name" value="OsmC/Ohr_fam"/>
</dbReference>
<dbReference type="PANTHER" id="PTHR35368:SF1">
    <property type="entry name" value="HYDROPEROXIDE REDUCTASE"/>
    <property type="match status" value="1"/>
</dbReference>
<keyword evidence="2" id="KW-1185">Reference proteome</keyword>
<dbReference type="EMBL" id="FMWO01000048">
    <property type="protein sequence ID" value="SCZ85764.1"/>
    <property type="molecule type" value="Genomic_DNA"/>
</dbReference>
<name>A0A1G5SEY7_9PROT</name>
<dbReference type="Proteomes" id="UP000198729">
    <property type="component" value="Unassembled WGS sequence"/>
</dbReference>
<accession>A0A1G5SEY7</accession>
<proteinExistence type="predicted"/>
<reference evidence="1 2" key="1">
    <citation type="submission" date="2016-10" db="EMBL/GenBank/DDBJ databases">
        <authorList>
            <person name="de Groot N.N."/>
        </authorList>
    </citation>
    <scope>NUCLEOTIDE SEQUENCE [LARGE SCALE GENOMIC DNA]</scope>
    <source>
        <strain evidence="1">1</strain>
    </source>
</reference>
<dbReference type="InterPro" id="IPR052924">
    <property type="entry name" value="OsmC/Ohr_hydroprdx_reductase"/>
</dbReference>